<protein>
    <submittedName>
        <fullName evidence="8">Transcriptional repressor</fullName>
    </submittedName>
</protein>
<dbReference type="GO" id="GO:1900376">
    <property type="term" value="P:regulation of secondary metabolite biosynthetic process"/>
    <property type="evidence" value="ECO:0007669"/>
    <property type="project" value="TreeGrafter"/>
</dbReference>
<dbReference type="InterPro" id="IPR043135">
    <property type="entry name" value="Fur_C"/>
</dbReference>
<evidence type="ECO:0000256" key="3">
    <source>
        <dbReference type="ARBA" id="ARBA00022833"/>
    </source>
</evidence>
<evidence type="ECO:0000256" key="6">
    <source>
        <dbReference type="ARBA" id="ARBA00023163"/>
    </source>
</evidence>
<dbReference type="AlphaFoldDB" id="A0A7V0T4Q1"/>
<proteinExistence type="inferred from homology"/>
<dbReference type="GO" id="GO:0003700">
    <property type="term" value="F:DNA-binding transcription factor activity"/>
    <property type="evidence" value="ECO:0007669"/>
    <property type="project" value="InterPro"/>
</dbReference>
<dbReference type="Pfam" id="PF01475">
    <property type="entry name" value="FUR"/>
    <property type="match status" value="1"/>
</dbReference>
<comment type="caution">
    <text evidence="8">The sequence shown here is derived from an EMBL/GenBank/DDBJ whole genome shotgun (WGS) entry which is preliminary data.</text>
</comment>
<name>A0A7V0T4Q1_UNCW3</name>
<evidence type="ECO:0000256" key="5">
    <source>
        <dbReference type="ARBA" id="ARBA00023125"/>
    </source>
</evidence>
<feature type="binding site" evidence="7">
    <location>
        <position position="149"/>
    </location>
    <ligand>
        <name>Zn(2+)</name>
        <dbReference type="ChEBI" id="CHEBI:29105"/>
    </ligand>
</feature>
<dbReference type="PANTHER" id="PTHR33202">
    <property type="entry name" value="ZINC UPTAKE REGULATION PROTEIN"/>
    <property type="match status" value="1"/>
</dbReference>
<accession>A0A7V0T4Q1</accession>
<dbReference type="SUPFAM" id="SSF46785">
    <property type="entry name" value="Winged helix' DNA-binding domain"/>
    <property type="match status" value="1"/>
</dbReference>
<evidence type="ECO:0000256" key="1">
    <source>
        <dbReference type="ARBA" id="ARBA00007957"/>
    </source>
</evidence>
<dbReference type="Gene3D" id="3.30.1490.190">
    <property type="match status" value="1"/>
</dbReference>
<dbReference type="Gene3D" id="1.10.10.10">
    <property type="entry name" value="Winged helix-like DNA-binding domain superfamily/Winged helix DNA-binding domain"/>
    <property type="match status" value="1"/>
</dbReference>
<dbReference type="InterPro" id="IPR036390">
    <property type="entry name" value="WH_DNA-bd_sf"/>
</dbReference>
<evidence type="ECO:0000313" key="8">
    <source>
        <dbReference type="EMBL" id="HDQ99179.1"/>
    </source>
</evidence>
<dbReference type="EMBL" id="DSBX01000104">
    <property type="protein sequence ID" value="HDQ99179.1"/>
    <property type="molecule type" value="Genomic_DNA"/>
</dbReference>
<organism evidence="8">
    <name type="scientific">candidate division WOR-3 bacterium</name>
    <dbReference type="NCBI Taxonomy" id="2052148"/>
    <lineage>
        <taxon>Bacteria</taxon>
        <taxon>Bacteria division WOR-3</taxon>
    </lineage>
</organism>
<dbReference type="Proteomes" id="UP000885672">
    <property type="component" value="Unassembled WGS sequence"/>
</dbReference>
<keyword evidence="3 7" id="KW-0862">Zinc</keyword>
<feature type="binding site" evidence="7">
    <location>
        <position position="146"/>
    </location>
    <ligand>
        <name>Zn(2+)</name>
        <dbReference type="ChEBI" id="CHEBI:29105"/>
    </ligand>
</feature>
<keyword evidence="4" id="KW-0805">Transcription regulation</keyword>
<dbReference type="CDD" id="cd07153">
    <property type="entry name" value="Fur_like"/>
    <property type="match status" value="1"/>
</dbReference>
<sequence>MVSSGVKSAAPTAEELLSSHGLRATRARRLVLARLLSRHDHPSAEELRRALARHGVELSTATLYQNLKRLVEAGLLDGFAGTGGVTRYDANRTPHAHLVCRRCGRVLDVGPEEPLYPRLRVNLPEAARRFRGWSVADARLELRGTCPRCRRRRA</sequence>
<feature type="binding site" evidence="7">
    <location>
        <position position="100"/>
    </location>
    <ligand>
        <name>Zn(2+)</name>
        <dbReference type="ChEBI" id="CHEBI:29105"/>
    </ligand>
</feature>
<keyword evidence="5" id="KW-0238">DNA-binding</keyword>
<dbReference type="GO" id="GO:0000976">
    <property type="term" value="F:transcription cis-regulatory region binding"/>
    <property type="evidence" value="ECO:0007669"/>
    <property type="project" value="TreeGrafter"/>
</dbReference>
<comment type="similarity">
    <text evidence="1">Belongs to the Fur family.</text>
</comment>
<keyword evidence="7" id="KW-0479">Metal-binding</keyword>
<comment type="cofactor">
    <cofactor evidence="7">
        <name>Zn(2+)</name>
        <dbReference type="ChEBI" id="CHEBI:29105"/>
    </cofactor>
    <text evidence="7">Binds 1 zinc ion per subunit.</text>
</comment>
<evidence type="ECO:0000256" key="7">
    <source>
        <dbReference type="PIRSR" id="PIRSR602481-1"/>
    </source>
</evidence>
<evidence type="ECO:0000256" key="4">
    <source>
        <dbReference type="ARBA" id="ARBA00023015"/>
    </source>
</evidence>
<gene>
    <name evidence="8" type="ORF">ENN51_02685</name>
</gene>
<dbReference type="GO" id="GO:0045892">
    <property type="term" value="P:negative regulation of DNA-templated transcription"/>
    <property type="evidence" value="ECO:0007669"/>
    <property type="project" value="TreeGrafter"/>
</dbReference>
<keyword evidence="2" id="KW-0678">Repressor</keyword>
<dbReference type="InterPro" id="IPR036388">
    <property type="entry name" value="WH-like_DNA-bd_sf"/>
</dbReference>
<dbReference type="PANTHER" id="PTHR33202:SF7">
    <property type="entry name" value="FERRIC UPTAKE REGULATION PROTEIN"/>
    <property type="match status" value="1"/>
</dbReference>
<keyword evidence="6" id="KW-0804">Transcription</keyword>
<feature type="binding site" evidence="7">
    <location>
        <position position="103"/>
    </location>
    <ligand>
        <name>Zn(2+)</name>
        <dbReference type="ChEBI" id="CHEBI:29105"/>
    </ligand>
</feature>
<dbReference type="InterPro" id="IPR002481">
    <property type="entry name" value="FUR"/>
</dbReference>
<dbReference type="GO" id="GO:0008270">
    <property type="term" value="F:zinc ion binding"/>
    <property type="evidence" value="ECO:0007669"/>
    <property type="project" value="TreeGrafter"/>
</dbReference>
<reference evidence="8" key="1">
    <citation type="journal article" date="2020" name="mSystems">
        <title>Genome- and Community-Level Interaction Insights into Carbon Utilization and Element Cycling Functions of Hydrothermarchaeota in Hydrothermal Sediment.</title>
        <authorList>
            <person name="Zhou Z."/>
            <person name="Liu Y."/>
            <person name="Xu W."/>
            <person name="Pan J."/>
            <person name="Luo Z.H."/>
            <person name="Li M."/>
        </authorList>
    </citation>
    <scope>NUCLEOTIDE SEQUENCE [LARGE SCALE GENOMIC DNA]</scope>
    <source>
        <strain evidence="8">SpSt-1182</strain>
    </source>
</reference>
<evidence type="ECO:0000256" key="2">
    <source>
        <dbReference type="ARBA" id="ARBA00022491"/>
    </source>
</evidence>